<evidence type="ECO:0000313" key="6">
    <source>
        <dbReference type="EMBL" id="MTD29072.1"/>
    </source>
</evidence>
<gene>
    <name evidence="6" type="ORF">GK011_19240</name>
</gene>
<protein>
    <submittedName>
        <fullName evidence="6">OmpA family protein</fullName>
    </submittedName>
</protein>
<dbReference type="PROSITE" id="PS51123">
    <property type="entry name" value="OMPA_2"/>
    <property type="match status" value="1"/>
</dbReference>
<dbReference type="InterPro" id="IPR036737">
    <property type="entry name" value="OmpA-like_sf"/>
</dbReference>
<dbReference type="PRINTS" id="PR01021">
    <property type="entry name" value="OMPADOMAIN"/>
</dbReference>
<dbReference type="InterPro" id="IPR050330">
    <property type="entry name" value="Bact_OuterMem_StrucFunc"/>
</dbReference>
<dbReference type="CDD" id="cd07185">
    <property type="entry name" value="OmpA_C-like"/>
    <property type="match status" value="1"/>
</dbReference>
<dbReference type="PANTHER" id="PTHR30329:SF20">
    <property type="entry name" value="EXPORTED PROTEIN"/>
    <property type="match status" value="1"/>
</dbReference>
<feature type="transmembrane region" description="Helical" evidence="4">
    <location>
        <begin position="33"/>
        <end position="50"/>
    </location>
</feature>
<feature type="domain" description="OmpA-like" evidence="5">
    <location>
        <begin position="429"/>
        <end position="547"/>
    </location>
</feature>
<sequence>MSPALQRILALWAALLTALICLAFLPLPSHAGVLLMLAIWGMILAILAVSRHGEPDVMFNAGDLPAAAYRQPIVLVCGDSAQAWPHDSAVLTVPEGCWIRVTQQQDVSLVARQLLWLRPEWVDQLSVMVCVCPQQHHDSDALTSYLLAFRWKISQLRRAAACPVPLIASVHVGSAMIAGRLWQAILPGQPLSVWRDDAAPCGQNIWLTQGGSGALQQQVLMNSLMDWHRQHVLTIFTQDHPDLPPVLPAAMVWGLDTSLDGVLTVSLWTRWLQQHSALEQVAGWTPAENTSSSFPLPEFVLPLLPQGCGVTPHQRAWRGALWLSLLAAVIALCSSGWNNHQLVQRVAFDISHFRQVATDDHAAKEVAVKVLHQDTAVLDDHARNGVPLRLGLGLYQGGRLRLPLLDAIRSWVPPSPTAPSVPEFAKPVQAPKTVRLNSLSLFDSGKSVLNPGSLKMLVSALVDIKARPGWLIVVAGHTDSTGDVQANRLLSLKRAEALRDWMLSTSDVSESCFAVQGHGASRPIATNDTAAGRALNRRVEISLVPQADACQAAETLPASGVDAGITPSKEN</sequence>
<comment type="subcellular location">
    <subcellularLocation>
        <location evidence="1">Cell outer membrane</location>
    </subcellularLocation>
</comment>
<dbReference type="Proteomes" id="UP000480164">
    <property type="component" value="Unassembled WGS sequence"/>
</dbReference>
<dbReference type="InterPro" id="IPR006664">
    <property type="entry name" value="OMP_bac"/>
</dbReference>
<keyword evidence="4" id="KW-1133">Transmembrane helix</keyword>
<proteinExistence type="predicted"/>
<dbReference type="EMBL" id="WLZX01000011">
    <property type="protein sequence ID" value="MTD29072.1"/>
    <property type="molecule type" value="Genomic_DNA"/>
</dbReference>
<organism evidence="6 7">
    <name type="scientific">Erwinia sorbitola</name>
    <dbReference type="NCBI Taxonomy" id="2681984"/>
    <lineage>
        <taxon>Bacteria</taxon>
        <taxon>Pseudomonadati</taxon>
        <taxon>Pseudomonadota</taxon>
        <taxon>Gammaproteobacteria</taxon>
        <taxon>Enterobacterales</taxon>
        <taxon>Erwiniaceae</taxon>
        <taxon>Erwinia</taxon>
    </lineage>
</organism>
<evidence type="ECO:0000313" key="7">
    <source>
        <dbReference type="Proteomes" id="UP000480164"/>
    </source>
</evidence>
<accession>A0ABW9RG66</accession>
<keyword evidence="7" id="KW-1185">Reference proteome</keyword>
<dbReference type="SUPFAM" id="SSF103088">
    <property type="entry name" value="OmpA-like"/>
    <property type="match status" value="1"/>
</dbReference>
<evidence type="ECO:0000256" key="2">
    <source>
        <dbReference type="ARBA" id="ARBA00023136"/>
    </source>
</evidence>
<evidence type="ECO:0000256" key="1">
    <source>
        <dbReference type="ARBA" id="ARBA00004442"/>
    </source>
</evidence>
<keyword evidence="2 3" id="KW-0472">Membrane</keyword>
<dbReference type="PANTHER" id="PTHR30329">
    <property type="entry name" value="STATOR ELEMENT OF FLAGELLAR MOTOR COMPLEX"/>
    <property type="match status" value="1"/>
</dbReference>
<evidence type="ECO:0000256" key="3">
    <source>
        <dbReference type="PROSITE-ProRule" id="PRU00473"/>
    </source>
</evidence>
<dbReference type="Pfam" id="PF00691">
    <property type="entry name" value="OmpA"/>
    <property type="match status" value="1"/>
</dbReference>
<evidence type="ECO:0000256" key="4">
    <source>
        <dbReference type="SAM" id="Phobius"/>
    </source>
</evidence>
<dbReference type="Gene3D" id="3.30.1330.60">
    <property type="entry name" value="OmpA-like domain"/>
    <property type="match status" value="1"/>
</dbReference>
<reference evidence="6 7" key="1">
    <citation type="submission" date="2019-11" db="EMBL/GenBank/DDBJ databases">
        <title>Erwinia sp. nov., isolated from feces of birds in Tibet plateau of China.</title>
        <authorList>
            <person name="Ge Y."/>
        </authorList>
    </citation>
    <scope>NUCLEOTIDE SEQUENCE [LARGE SCALE GENOMIC DNA]</scope>
    <source>
        <strain evidence="6 7">J316</strain>
    </source>
</reference>
<dbReference type="RefSeq" id="WP_154754302.1">
    <property type="nucleotide sequence ID" value="NZ_WLZX01000011.1"/>
</dbReference>
<keyword evidence="4" id="KW-0812">Transmembrane</keyword>
<evidence type="ECO:0000259" key="5">
    <source>
        <dbReference type="PROSITE" id="PS51123"/>
    </source>
</evidence>
<comment type="caution">
    <text evidence="6">The sequence shown here is derived from an EMBL/GenBank/DDBJ whole genome shotgun (WGS) entry which is preliminary data.</text>
</comment>
<dbReference type="InterPro" id="IPR006665">
    <property type="entry name" value="OmpA-like"/>
</dbReference>
<name>A0ABW9RG66_9GAMM</name>